<sequence length="374" mass="43070">MASLIPQPLPHPQQQNPHVIEPDDFTDADSAYNGSLGDASYTTSITSSAMAYTYENGRRYHSFHEGEYVLPNDEQEQDRLDLSHHIYRILLKGELHAAPIKNPRRVLDIGTGTGIWAIDFADEHPESEVIGNDLSPIQPSWYTFLDLIYHIGQPVNFTRIPPNCRFEIDDFELPWSYSQPFDYIHGRELEGAIRDHDKLFRQAYENLRPGGWLEMASMDVNSYSDDGTHLKAVNMIEGIKNMHLASKKHGKDMTTAVTWKEKMEKAGFINVREDIYKVLLTSESLVKAILTVLQLPQSPWPKDPKLKELGRYHQVNMFEAVGPYSFALFTRYLGWSRPEIEVLVAGMRKELRDFQTYHLYTKVHIIYGQRPETD</sequence>
<dbReference type="CDD" id="cd02440">
    <property type="entry name" value="AdoMet_MTases"/>
    <property type="match status" value="1"/>
</dbReference>
<protein>
    <recommendedName>
        <fullName evidence="3">Methyltransferase</fullName>
    </recommendedName>
</protein>
<dbReference type="Proteomes" id="UP000641853">
    <property type="component" value="Unassembled WGS sequence"/>
</dbReference>
<dbReference type="PANTHER" id="PTHR43591">
    <property type="entry name" value="METHYLTRANSFERASE"/>
    <property type="match status" value="1"/>
</dbReference>
<organism evidence="1 2">
    <name type="scientific">Aspergillus felis</name>
    <dbReference type="NCBI Taxonomy" id="1287682"/>
    <lineage>
        <taxon>Eukaryota</taxon>
        <taxon>Fungi</taxon>
        <taxon>Dikarya</taxon>
        <taxon>Ascomycota</taxon>
        <taxon>Pezizomycotina</taxon>
        <taxon>Eurotiomycetes</taxon>
        <taxon>Eurotiomycetidae</taxon>
        <taxon>Eurotiales</taxon>
        <taxon>Aspergillaceae</taxon>
        <taxon>Aspergillus</taxon>
        <taxon>Aspergillus subgen. Fumigati</taxon>
    </lineage>
</organism>
<accession>A0A8H6V9N9</accession>
<dbReference type="SUPFAM" id="SSF53335">
    <property type="entry name" value="S-adenosyl-L-methionine-dependent methyltransferases"/>
    <property type="match status" value="1"/>
</dbReference>
<keyword evidence="2" id="KW-1185">Reference proteome</keyword>
<comment type="caution">
    <text evidence="1">The sequence shown here is derived from an EMBL/GenBank/DDBJ whole genome shotgun (WGS) entry which is preliminary data.</text>
</comment>
<name>A0A8H6V9N9_9EURO</name>
<dbReference type="InterPro" id="IPR029063">
    <property type="entry name" value="SAM-dependent_MTases_sf"/>
</dbReference>
<dbReference type="GO" id="GO:0008168">
    <property type="term" value="F:methyltransferase activity"/>
    <property type="evidence" value="ECO:0007669"/>
    <property type="project" value="TreeGrafter"/>
</dbReference>
<dbReference type="AlphaFoldDB" id="A0A8H6V9N9"/>
<dbReference type="Gene3D" id="3.40.50.150">
    <property type="entry name" value="Vaccinia Virus protein VP39"/>
    <property type="match status" value="1"/>
</dbReference>
<reference evidence="1" key="1">
    <citation type="submission" date="2020-06" db="EMBL/GenBank/DDBJ databases">
        <title>Draft genome sequences of strains closely related to Aspergillus parafelis and Aspergillus hiratsukae.</title>
        <authorList>
            <person name="Dos Santos R.A.C."/>
            <person name="Rivero-Menendez O."/>
            <person name="Steenwyk J.L."/>
            <person name="Mead M.E."/>
            <person name="Goldman G.H."/>
            <person name="Alastruey-Izquierdo A."/>
            <person name="Rokas A."/>
        </authorList>
    </citation>
    <scope>NUCLEOTIDE SEQUENCE</scope>
    <source>
        <strain evidence="1">CNM-CM7691</strain>
    </source>
</reference>
<evidence type="ECO:0008006" key="3">
    <source>
        <dbReference type="Google" id="ProtNLM"/>
    </source>
</evidence>
<evidence type="ECO:0000313" key="1">
    <source>
        <dbReference type="EMBL" id="KAF7178985.1"/>
    </source>
</evidence>
<dbReference type="Pfam" id="PF13489">
    <property type="entry name" value="Methyltransf_23"/>
    <property type="match status" value="1"/>
</dbReference>
<dbReference type="PANTHER" id="PTHR43591:SF31">
    <property type="entry name" value="LAEA-LIKE, PUTATIVE (AFU_ORTHOLOGUE AFUA_8G01930)-RELATED"/>
    <property type="match status" value="1"/>
</dbReference>
<proteinExistence type="predicted"/>
<gene>
    <name evidence="1" type="ORF">CNMCM7691_007860</name>
</gene>
<evidence type="ECO:0000313" key="2">
    <source>
        <dbReference type="Proteomes" id="UP000641853"/>
    </source>
</evidence>
<dbReference type="EMBL" id="JACBAG010001870">
    <property type="protein sequence ID" value="KAF7178985.1"/>
    <property type="molecule type" value="Genomic_DNA"/>
</dbReference>